<reference evidence="2" key="1">
    <citation type="journal article" date="2019" name="Int. J. Syst. Evol. Microbiol.">
        <title>The Global Catalogue of Microorganisms (GCM) 10K type strain sequencing project: providing services to taxonomists for standard genome sequencing and annotation.</title>
        <authorList>
            <consortium name="The Broad Institute Genomics Platform"/>
            <consortium name="The Broad Institute Genome Sequencing Center for Infectious Disease"/>
            <person name="Wu L."/>
            <person name="Ma J."/>
        </authorList>
    </citation>
    <scope>NUCLEOTIDE SEQUENCE [LARGE SCALE GENOMIC DNA]</scope>
    <source>
        <strain evidence="2">NBRC 108565</strain>
    </source>
</reference>
<dbReference type="EMBL" id="AP027729">
    <property type="protein sequence ID" value="BDZ41266.1"/>
    <property type="molecule type" value="Genomic_DNA"/>
</dbReference>
<accession>A0ABN6XCI5</accession>
<dbReference type="SUPFAM" id="SSF48576">
    <property type="entry name" value="Terpenoid synthases"/>
    <property type="match status" value="1"/>
</dbReference>
<sequence length="91" mass="9569">MPVLLLRRRAAGPDAAPSDTDLLARLDGDLSDDAVLAAVVADLRAHPVLGETRELAVRWAREAADELAPLPDGAVKETFAELATTLADRAA</sequence>
<name>A0ABN6XCI5_9CELL</name>
<organism evidence="1 2">
    <name type="scientific">Paraoerskovia sediminicola</name>
    <dbReference type="NCBI Taxonomy" id="1138587"/>
    <lineage>
        <taxon>Bacteria</taxon>
        <taxon>Bacillati</taxon>
        <taxon>Actinomycetota</taxon>
        <taxon>Actinomycetes</taxon>
        <taxon>Micrococcales</taxon>
        <taxon>Cellulomonadaceae</taxon>
        <taxon>Paraoerskovia</taxon>
    </lineage>
</organism>
<protein>
    <recommendedName>
        <fullName evidence="3">Addiction module component</fullName>
    </recommendedName>
</protein>
<gene>
    <name evidence="1" type="ORF">GCM10025865_05650</name>
</gene>
<dbReference type="Gene3D" id="1.10.600.10">
    <property type="entry name" value="Farnesyl Diphosphate Synthase"/>
    <property type="match status" value="1"/>
</dbReference>
<keyword evidence="2" id="KW-1185">Reference proteome</keyword>
<evidence type="ECO:0000313" key="1">
    <source>
        <dbReference type="EMBL" id="BDZ41266.1"/>
    </source>
</evidence>
<proteinExistence type="predicted"/>
<evidence type="ECO:0000313" key="2">
    <source>
        <dbReference type="Proteomes" id="UP001321475"/>
    </source>
</evidence>
<evidence type="ECO:0008006" key="3">
    <source>
        <dbReference type="Google" id="ProtNLM"/>
    </source>
</evidence>
<dbReference type="InterPro" id="IPR008949">
    <property type="entry name" value="Isoprenoid_synthase_dom_sf"/>
</dbReference>
<dbReference type="Proteomes" id="UP001321475">
    <property type="component" value="Chromosome"/>
</dbReference>